<dbReference type="PANTHER" id="PTHR11384:SF69">
    <property type="entry name" value="PEROXISOMAL LONG-CHAIN FATTY ACID IMPORT PROTEIN 1"/>
    <property type="match status" value="1"/>
</dbReference>
<dbReference type="SMART" id="SM00382">
    <property type="entry name" value="AAA"/>
    <property type="match status" value="1"/>
</dbReference>
<feature type="transmembrane region" description="Helical" evidence="8">
    <location>
        <begin position="28"/>
        <end position="46"/>
    </location>
</feature>
<dbReference type="GO" id="GO:0006635">
    <property type="term" value="P:fatty acid beta-oxidation"/>
    <property type="evidence" value="ECO:0007669"/>
    <property type="project" value="TreeGrafter"/>
</dbReference>
<dbReference type="GO" id="GO:0016887">
    <property type="term" value="F:ATP hydrolysis activity"/>
    <property type="evidence" value="ECO:0007669"/>
    <property type="project" value="InterPro"/>
</dbReference>
<evidence type="ECO:0000313" key="11">
    <source>
        <dbReference type="Proteomes" id="UP000290900"/>
    </source>
</evidence>
<dbReference type="PANTHER" id="PTHR11384">
    <property type="entry name" value="ATP-BINDING CASSETTE, SUB-FAMILY D MEMBER"/>
    <property type="match status" value="1"/>
</dbReference>
<dbReference type="FunCoup" id="A0A448YM43">
    <property type="interactions" value="333"/>
</dbReference>
<gene>
    <name evidence="10" type="ORF">BRENAR_LOCUS2655</name>
</gene>
<evidence type="ECO:0000256" key="6">
    <source>
        <dbReference type="ARBA" id="ARBA00022989"/>
    </source>
</evidence>
<dbReference type="PROSITE" id="PS50893">
    <property type="entry name" value="ABC_TRANSPORTER_2"/>
    <property type="match status" value="1"/>
</dbReference>
<feature type="domain" description="ABC transporter" evidence="9">
    <location>
        <begin position="481"/>
        <end position="757"/>
    </location>
</feature>
<evidence type="ECO:0000256" key="2">
    <source>
        <dbReference type="ARBA" id="ARBA00022448"/>
    </source>
</evidence>
<dbReference type="CDD" id="cd03223">
    <property type="entry name" value="ABCD_peroxisomal_ALDP"/>
    <property type="match status" value="1"/>
</dbReference>
<keyword evidence="4" id="KW-0547">Nucleotide-binding</keyword>
<dbReference type="SUPFAM" id="SSF52540">
    <property type="entry name" value="P-loop containing nucleoside triphosphate hydrolases"/>
    <property type="match status" value="1"/>
</dbReference>
<dbReference type="AlphaFoldDB" id="A0A448YM43"/>
<name>A0A448YM43_BRENA</name>
<dbReference type="InterPro" id="IPR003439">
    <property type="entry name" value="ABC_transporter-like_ATP-bd"/>
</dbReference>
<feature type="transmembrane region" description="Helical" evidence="8">
    <location>
        <begin position="149"/>
        <end position="167"/>
    </location>
</feature>
<evidence type="ECO:0000256" key="7">
    <source>
        <dbReference type="ARBA" id="ARBA00023136"/>
    </source>
</evidence>
<evidence type="ECO:0000256" key="3">
    <source>
        <dbReference type="ARBA" id="ARBA00022692"/>
    </source>
</evidence>
<keyword evidence="11" id="KW-1185">Reference proteome</keyword>
<dbReference type="GO" id="GO:0015910">
    <property type="term" value="P:long-chain fatty acid import into peroxisome"/>
    <property type="evidence" value="ECO:0007669"/>
    <property type="project" value="TreeGrafter"/>
</dbReference>
<dbReference type="STRING" id="13370.A0A448YM43"/>
<evidence type="ECO:0000259" key="9">
    <source>
        <dbReference type="PROSITE" id="PS50893"/>
    </source>
</evidence>
<evidence type="ECO:0000313" key="10">
    <source>
        <dbReference type="EMBL" id="VEU21923.1"/>
    </source>
</evidence>
<dbReference type="GO" id="GO:0005778">
    <property type="term" value="C:peroxisomal membrane"/>
    <property type="evidence" value="ECO:0007669"/>
    <property type="project" value="TreeGrafter"/>
</dbReference>
<dbReference type="GO" id="GO:0042760">
    <property type="term" value="P:very long-chain fatty acid catabolic process"/>
    <property type="evidence" value="ECO:0007669"/>
    <property type="project" value="TreeGrafter"/>
</dbReference>
<keyword evidence="5" id="KW-0067">ATP-binding</keyword>
<dbReference type="InterPro" id="IPR011527">
    <property type="entry name" value="ABC1_TM_dom"/>
</dbReference>
<dbReference type="Gene3D" id="3.40.50.300">
    <property type="entry name" value="P-loop containing nucleotide triphosphate hydrolases"/>
    <property type="match status" value="1"/>
</dbReference>
<keyword evidence="6 8" id="KW-1133">Transmembrane helix</keyword>
<dbReference type="GO" id="GO:0005524">
    <property type="term" value="F:ATP binding"/>
    <property type="evidence" value="ECO:0007669"/>
    <property type="project" value="UniProtKB-KW"/>
</dbReference>
<reference evidence="10 11" key="1">
    <citation type="submission" date="2018-12" db="EMBL/GenBank/DDBJ databases">
        <authorList>
            <person name="Tiukova I."/>
            <person name="Dainat J."/>
        </authorList>
    </citation>
    <scope>NUCLEOTIDE SEQUENCE [LARGE SCALE GENOMIC DNA]</scope>
</reference>
<dbReference type="Proteomes" id="UP000290900">
    <property type="component" value="Unassembled WGS sequence"/>
</dbReference>
<dbReference type="InterPro" id="IPR027417">
    <property type="entry name" value="P-loop_NTPase"/>
</dbReference>
<dbReference type="InterPro" id="IPR003593">
    <property type="entry name" value="AAA+_ATPase"/>
</dbReference>
<dbReference type="EMBL" id="CAACVR010000014">
    <property type="protein sequence ID" value="VEU21923.1"/>
    <property type="molecule type" value="Genomic_DNA"/>
</dbReference>
<dbReference type="PROSITE" id="PS00211">
    <property type="entry name" value="ABC_TRANSPORTER_1"/>
    <property type="match status" value="1"/>
</dbReference>
<dbReference type="InterPro" id="IPR050835">
    <property type="entry name" value="ABC_transporter_sub-D"/>
</dbReference>
<feature type="transmembrane region" description="Helical" evidence="8">
    <location>
        <begin position="105"/>
        <end position="129"/>
    </location>
</feature>
<evidence type="ECO:0000256" key="5">
    <source>
        <dbReference type="ARBA" id="ARBA00022840"/>
    </source>
</evidence>
<protein>
    <submittedName>
        <fullName evidence="10">DEKNAAC102908</fullName>
    </submittedName>
</protein>
<evidence type="ECO:0000256" key="8">
    <source>
        <dbReference type="SAM" id="Phobius"/>
    </source>
</evidence>
<dbReference type="GO" id="GO:0005324">
    <property type="term" value="F:long-chain fatty acid transmembrane transporter activity"/>
    <property type="evidence" value="ECO:0007669"/>
    <property type="project" value="TreeGrafter"/>
</dbReference>
<dbReference type="Pfam" id="PF00005">
    <property type="entry name" value="ABC_tran"/>
    <property type="match status" value="1"/>
</dbReference>
<sequence>MSLVLDKPKGSTLLLQHFLHFYTKRRKLITRSGFLLILYLIFNSSSTSSKKRSQRRNIVTTSSYSAPECKSKNPFVRILHKLKHSPTVLLISQLSFKDRKNTARICGYLASQLALIVAKAFLTLEVATLDGALVSTIVSKEFRKFFKYLVFWMAIGIPSSIVSSLIVRTQGLLCESIRVSLTQALLEDYLPDSGNSTIYQLVNQTRAVVGEQKEEKAGGELQVKGDSSITSNPNQIITTTVDQLSDSMSVLPFQLFDPVMDIMLAANRLNEVSDYAAEGTLMLGLVANVSTLLLKIFTPNFSSLSSIHHALENKFHTYHAQVVDHREEIALSRGHRRELDMLDTTYFESERFQRLELRRMAVYNFAVGFIFKYGLGAFGLMLCSIPVFTTAYLANFKMDRRIVSKLSADFFANRRLLMSASDSLGRLIQSKKSLQNTFGYSRSVWEFDSILRDINDASKNVQENENDRLIVGPNVSYGDEISFKHVPLVTPSGNVLVEDLNFSIHPGENLLVIGPNGCGKSSLFRILGGLWEVRDPGHVTVPPSRRDLFYLPQRSYLTYGSLREQIIYPDSLDDYREKLVAAKKALGTVVKDDDYLTNLLHMVHLEHLLGQPDAKEDTDGSDGSDETVDIEQPLLGSALDVVKKWPDLLSGGEQQRLAMARLYYHQPKFAVLDECTSAISPDLEKECYRIATEDFGITVLSVCHRTSLWQFHSYILKFTRTGDQSTTLFTKFDPQKRIRRHEELIEVEAALKKDEDLQTRLESLKRSRRRKKGRGKLMYIGD</sequence>
<dbReference type="OrthoDB" id="422637at2759"/>
<evidence type="ECO:0000256" key="1">
    <source>
        <dbReference type="ARBA" id="ARBA00008575"/>
    </source>
</evidence>
<proteinExistence type="inferred from homology"/>
<evidence type="ECO:0000256" key="4">
    <source>
        <dbReference type="ARBA" id="ARBA00022741"/>
    </source>
</evidence>
<organism evidence="10 11">
    <name type="scientific">Brettanomyces naardenensis</name>
    <name type="common">Yeast</name>
    <dbReference type="NCBI Taxonomy" id="13370"/>
    <lineage>
        <taxon>Eukaryota</taxon>
        <taxon>Fungi</taxon>
        <taxon>Dikarya</taxon>
        <taxon>Ascomycota</taxon>
        <taxon>Saccharomycotina</taxon>
        <taxon>Pichiomycetes</taxon>
        <taxon>Pichiales</taxon>
        <taxon>Pichiaceae</taxon>
        <taxon>Brettanomyces</taxon>
    </lineage>
</organism>
<keyword evidence="7 8" id="KW-0472">Membrane</keyword>
<dbReference type="InParanoid" id="A0A448YM43"/>
<dbReference type="InterPro" id="IPR017871">
    <property type="entry name" value="ABC_transporter-like_CS"/>
</dbReference>
<comment type="similarity">
    <text evidence="1">Belongs to the ABC transporter superfamily. ABCD family. Peroxisomal fatty acyl CoA transporter (TC 3.A.1.203) subfamily.</text>
</comment>
<dbReference type="Pfam" id="PF06472">
    <property type="entry name" value="ABC_membrane_2"/>
    <property type="match status" value="2"/>
</dbReference>
<keyword evidence="3 8" id="KW-0812">Transmembrane</keyword>
<dbReference type="GO" id="GO:0140359">
    <property type="term" value="F:ABC-type transporter activity"/>
    <property type="evidence" value="ECO:0007669"/>
    <property type="project" value="InterPro"/>
</dbReference>
<feature type="transmembrane region" description="Helical" evidence="8">
    <location>
        <begin position="361"/>
        <end position="394"/>
    </location>
</feature>
<dbReference type="GO" id="GO:0007031">
    <property type="term" value="P:peroxisome organization"/>
    <property type="evidence" value="ECO:0007669"/>
    <property type="project" value="TreeGrafter"/>
</dbReference>
<keyword evidence="2" id="KW-0813">Transport</keyword>
<accession>A0A448YM43</accession>